<dbReference type="OrthoDB" id="7398962at2"/>
<dbReference type="EMBL" id="VFYP01000001">
    <property type="protein sequence ID" value="TPP11982.1"/>
    <property type="molecule type" value="Genomic_DNA"/>
</dbReference>
<dbReference type="InterPro" id="IPR018759">
    <property type="entry name" value="BBP2_2"/>
</dbReference>
<gene>
    <name evidence="3" type="ORF">FJQ55_14680</name>
</gene>
<protein>
    <recommendedName>
        <fullName evidence="5">Outer membrane beta-barrel protein</fullName>
    </recommendedName>
</protein>
<proteinExistence type="predicted"/>
<dbReference type="RefSeq" id="WP_140828989.1">
    <property type="nucleotide sequence ID" value="NZ_VFYP01000001.1"/>
</dbReference>
<dbReference type="AlphaFoldDB" id="A0A504V3B6"/>
<feature type="signal peptide" evidence="2">
    <location>
        <begin position="1"/>
        <end position="30"/>
    </location>
</feature>
<feature type="region of interest" description="Disordered" evidence="1">
    <location>
        <begin position="45"/>
        <end position="117"/>
    </location>
</feature>
<accession>A0A504V3B6</accession>
<evidence type="ECO:0000256" key="2">
    <source>
        <dbReference type="SAM" id="SignalP"/>
    </source>
</evidence>
<name>A0A504V3B6_9HYPH</name>
<evidence type="ECO:0000256" key="1">
    <source>
        <dbReference type="SAM" id="MobiDB-lite"/>
    </source>
</evidence>
<evidence type="ECO:0000313" key="4">
    <source>
        <dbReference type="Proteomes" id="UP000316429"/>
    </source>
</evidence>
<feature type="chain" id="PRO_5021377456" description="Outer membrane beta-barrel protein" evidence="2">
    <location>
        <begin position="31"/>
        <end position="510"/>
    </location>
</feature>
<keyword evidence="4" id="KW-1185">Reference proteome</keyword>
<sequence length="510" mass="53856">MTMNEKTGLRGCKRLGLRGMTALLAAHVFALPLPLAAQQAQTSTTATSGTTNWLVPNGGSANASDTTDLLAGPTDPTAAAAQTDPTTTATTTPAPALPSNGDTAEATPLDDDIGRQNLRETRLDNPAAARIRRDEEADMGVRLGTLILRPALSQQIGIEREKTSTGTEKRVFSETGLKGTITSDWSRHELTIGGEGAWQETLSGDGTDKPRARIDANLRLDLADDTVANISGAYSFSREDTDDPNAISGASVQSGVHQFDGGVSIERDLGILRGSIATQASRYLYSDAELSDGTTVDRSDRNRTRATVSARLGVELSTALTPFVEATTGKVVYDDSVDSSGYRRSADIYGAKTGVTLDLGEKLRGEVALGYEQQRFDDNRLEDLSAVTVDGNIFWSPREGTTIDATLATTLDPSTAAGVSGAAVHSIDVNLAHDIRSNLVARLTGGASVSRYDDAGASADKTVYNAGAGLTWKVNRYLDATADLTYERNDYKSAGETDTVTALVGLTAKR</sequence>
<reference evidence="3 4" key="1">
    <citation type="submission" date="2019-06" db="EMBL/GenBank/DDBJ databases">
        <title>Rhizobium sp. CL12 isolated from roots of soybean.</title>
        <authorList>
            <person name="Wang C."/>
        </authorList>
    </citation>
    <scope>NUCLEOTIDE SEQUENCE [LARGE SCALE GENOMIC DNA]</scope>
    <source>
        <strain evidence="3 4">CL12</strain>
    </source>
</reference>
<dbReference type="Pfam" id="PF10082">
    <property type="entry name" value="BBP2_2"/>
    <property type="match status" value="1"/>
</dbReference>
<keyword evidence="2" id="KW-0732">Signal</keyword>
<evidence type="ECO:0008006" key="5">
    <source>
        <dbReference type="Google" id="ProtNLM"/>
    </source>
</evidence>
<comment type="caution">
    <text evidence="3">The sequence shown here is derived from an EMBL/GenBank/DDBJ whole genome shotgun (WGS) entry which is preliminary data.</text>
</comment>
<dbReference type="SUPFAM" id="SSF56935">
    <property type="entry name" value="Porins"/>
    <property type="match status" value="1"/>
</dbReference>
<feature type="compositionally biased region" description="Low complexity" evidence="1">
    <location>
        <begin position="73"/>
        <end position="94"/>
    </location>
</feature>
<dbReference type="Proteomes" id="UP000316429">
    <property type="component" value="Unassembled WGS sequence"/>
</dbReference>
<organism evidence="3 4">
    <name type="scientific">Rhizobium glycinendophyticum</name>
    <dbReference type="NCBI Taxonomy" id="2589807"/>
    <lineage>
        <taxon>Bacteria</taxon>
        <taxon>Pseudomonadati</taxon>
        <taxon>Pseudomonadota</taxon>
        <taxon>Alphaproteobacteria</taxon>
        <taxon>Hyphomicrobiales</taxon>
        <taxon>Rhizobiaceae</taxon>
        <taxon>Rhizobium/Agrobacterium group</taxon>
        <taxon>Rhizobium</taxon>
    </lineage>
</organism>
<evidence type="ECO:0000313" key="3">
    <source>
        <dbReference type="EMBL" id="TPP11982.1"/>
    </source>
</evidence>